<dbReference type="SUPFAM" id="SSF52374">
    <property type="entry name" value="Nucleotidylyl transferase"/>
    <property type="match status" value="1"/>
</dbReference>
<evidence type="ECO:0000256" key="6">
    <source>
        <dbReference type="ARBA" id="ARBA00022679"/>
    </source>
</evidence>
<dbReference type="Proteomes" id="UP000190888">
    <property type="component" value="Unassembled WGS sequence"/>
</dbReference>
<evidence type="ECO:0000313" key="17">
    <source>
        <dbReference type="EMBL" id="SKA05543.1"/>
    </source>
</evidence>
<dbReference type="NCBIfam" id="NF004160">
    <property type="entry name" value="PRK05627.1-3"/>
    <property type="match status" value="1"/>
</dbReference>
<evidence type="ECO:0000256" key="2">
    <source>
        <dbReference type="ARBA" id="ARBA00004726"/>
    </source>
</evidence>
<dbReference type="NCBIfam" id="TIGR00125">
    <property type="entry name" value="cyt_tran_rel"/>
    <property type="match status" value="1"/>
</dbReference>
<comment type="pathway">
    <text evidence="3 15">Cofactor biosynthesis; FMN biosynthesis; FMN from riboflavin (ATP route): step 1/1.</text>
</comment>
<evidence type="ECO:0000256" key="1">
    <source>
        <dbReference type="ARBA" id="ARBA00002121"/>
    </source>
</evidence>
<evidence type="ECO:0000256" key="9">
    <source>
        <dbReference type="ARBA" id="ARBA00022777"/>
    </source>
</evidence>
<proteinExistence type="inferred from homology"/>
<keyword evidence="11 15" id="KW-0067">ATP-binding</keyword>
<dbReference type="InterPro" id="IPR015865">
    <property type="entry name" value="Riboflavin_kinase_bac/euk"/>
</dbReference>
<evidence type="ECO:0000256" key="5">
    <source>
        <dbReference type="ARBA" id="ARBA00022643"/>
    </source>
</evidence>
<dbReference type="UniPathway" id="UPA00277">
    <property type="reaction ID" value="UER00407"/>
</dbReference>
<evidence type="ECO:0000256" key="14">
    <source>
        <dbReference type="ARBA" id="ARBA00049494"/>
    </source>
</evidence>
<keyword evidence="12" id="KW-0511">Multifunctional enzyme</keyword>
<dbReference type="GO" id="GO:0009398">
    <property type="term" value="P:FMN biosynthetic process"/>
    <property type="evidence" value="ECO:0007669"/>
    <property type="project" value="UniProtKB-UniRule"/>
</dbReference>
<name>A0A1T4QP47_9BACT</name>
<dbReference type="Gene3D" id="3.40.50.620">
    <property type="entry name" value="HUPs"/>
    <property type="match status" value="1"/>
</dbReference>
<dbReference type="NCBIfam" id="TIGR00083">
    <property type="entry name" value="ribF"/>
    <property type="match status" value="1"/>
</dbReference>
<dbReference type="FunFam" id="3.40.50.620:FF:000021">
    <property type="entry name" value="Riboflavin biosynthesis protein"/>
    <property type="match status" value="1"/>
</dbReference>
<keyword evidence="4 15" id="KW-0285">Flavoprotein</keyword>
<dbReference type="Gene3D" id="2.40.30.30">
    <property type="entry name" value="Riboflavin kinase-like"/>
    <property type="match status" value="1"/>
</dbReference>
<keyword evidence="18" id="KW-1185">Reference proteome</keyword>
<keyword evidence="10 15" id="KW-0274">FAD</keyword>
<dbReference type="EC" id="2.7.7.2" evidence="15"/>
<dbReference type="InterPro" id="IPR023468">
    <property type="entry name" value="Riboflavin_kinase"/>
</dbReference>
<comment type="catalytic activity">
    <reaction evidence="13 15">
        <text>riboflavin + ATP = FMN + ADP + H(+)</text>
        <dbReference type="Rhea" id="RHEA:14357"/>
        <dbReference type="ChEBI" id="CHEBI:15378"/>
        <dbReference type="ChEBI" id="CHEBI:30616"/>
        <dbReference type="ChEBI" id="CHEBI:57986"/>
        <dbReference type="ChEBI" id="CHEBI:58210"/>
        <dbReference type="ChEBI" id="CHEBI:456216"/>
        <dbReference type="EC" id="2.7.1.26"/>
    </reaction>
</comment>
<dbReference type="InterPro" id="IPR002606">
    <property type="entry name" value="Riboflavin_kinase_bac"/>
</dbReference>
<evidence type="ECO:0000256" key="7">
    <source>
        <dbReference type="ARBA" id="ARBA00022695"/>
    </source>
</evidence>
<feature type="domain" description="Riboflavin kinase" evidence="16">
    <location>
        <begin position="206"/>
        <end position="331"/>
    </location>
</feature>
<evidence type="ECO:0000256" key="12">
    <source>
        <dbReference type="ARBA" id="ARBA00023268"/>
    </source>
</evidence>
<protein>
    <recommendedName>
        <fullName evidence="15">Riboflavin biosynthesis protein</fullName>
    </recommendedName>
    <domain>
        <recommendedName>
            <fullName evidence="15">Riboflavin kinase</fullName>
            <ecNumber evidence="15">2.7.1.26</ecNumber>
        </recommendedName>
        <alternativeName>
            <fullName evidence="15">Flavokinase</fullName>
        </alternativeName>
    </domain>
    <domain>
        <recommendedName>
            <fullName evidence="15">FMN adenylyltransferase</fullName>
            <ecNumber evidence="15">2.7.7.2</ecNumber>
        </recommendedName>
        <alternativeName>
            <fullName evidence="15">FAD pyrophosphorylase</fullName>
        </alternativeName>
        <alternativeName>
            <fullName evidence="15">FAD synthase</fullName>
        </alternativeName>
    </domain>
</protein>
<sequence>MQAGIKWVILQQKVLRLPYFCAAMRVYRELESLPEFRNAVVTIGTFDGVHQGHKQIIAQLREEAARIGGETVIITFHPHPRKIVSSVPGDIRLLNTPEEKIALLEAAGVDHLVVVPFDHHFSNQSAEDYITEFLYRYFKPHTVIIGYDHRFGKGREGNYQLLEQFGASLGFLVKEIPEALCNEITVSSTRIRHAIAASDIETANAFLGYPYFFEGTVVKGNQLGRTIGYPTANLHVAAEDKLIPGNGVYVVHAIVNDQQYSGMMNIGVRPTVDGKKRVIEVNIFDFSADIYDQTLKVRVLHHLRGEVKFNGLDELKNQLALDRQRSLDFLAGA</sequence>
<dbReference type="Pfam" id="PF06574">
    <property type="entry name" value="FAD_syn"/>
    <property type="match status" value="1"/>
</dbReference>
<dbReference type="InterPro" id="IPR014729">
    <property type="entry name" value="Rossmann-like_a/b/a_fold"/>
</dbReference>
<evidence type="ECO:0000256" key="10">
    <source>
        <dbReference type="ARBA" id="ARBA00022827"/>
    </source>
</evidence>
<dbReference type="GO" id="GO:0008531">
    <property type="term" value="F:riboflavin kinase activity"/>
    <property type="evidence" value="ECO:0007669"/>
    <property type="project" value="UniProtKB-UniRule"/>
</dbReference>
<dbReference type="NCBIfam" id="NF004162">
    <property type="entry name" value="PRK05627.1-5"/>
    <property type="match status" value="1"/>
</dbReference>
<dbReference type="AlphaFoldDB" id="A0A1T4QP47"/>
<accession>A0A1T4QP47</accession>
<evidence type="ECO:0000256" key="4">
    <source>
        <dbReference type="ARBA" id="ARBA00022630"/>
    </source>
</evidence>
<dbReference type="UniPathway" id="UPA00276">
    <property type="reaction ID" value="UER00406"/>
</dbReference>
<evidence type="ECO:0000256" key="11">
    <source>
        <dbReference type="ARBA" id="ARBA00022840"/>
    </source>
</evidence>
<evidence type="ECO:0000256" key="13">
    <source>
        <dbReference type="ARBA" id="ARBA00047880"/>
    </source>
</evidence>
<evidence type="ECO:0000256" key="15">
    <source>
        <dbReference type="PIRNR" id="PIRNR004491"/>
    </source>
</evidence>
<dbReference type="Pfam" id="PF01687">
    <property type="entry name" value="Flavokinase"/>
    <property type="match status" value="1"/>
</dbReference>
<dbReference type="GO" id="GO:0009231">
    <property type="term" value="P:riboflavin biosynthetic process"/>
    <property type="evidence" value="ECO:0007669"/>
    <property type="project" value="InterPro"/>
</dbReference>
<dbReference type="InterPro" id="IPR004821">
    <property type="entry name" value="Cyt_trans-like"/>
</dbReference>
<comment type="catalytic activity">
    <reaction evidence="14 15">
        <text>FMN + ATP + H(+) = FAD + diphosphate</text>
        <dbReference type="Rhea" id="RHEA:17237"/>
        <dbReference type="ChEBI" id="CHEBI:15378"/>
        <dbReference type="ChEBI" id="CHEBI:30616"/>
        <dbReference type="ChEBI" id="CHEBI:33019"/>
        <dbReference type="ChEBI" id="CHEBI:57692"/>
        <dbReference type="ChEBI" id="CHEBI:58210"/>
        <dbReference type="EC" id="2.7.7.2"/>
    </reaction>
</comment>
<gene>
    <name evidence="17" type="ORF">SAMN04488132_1097</name>
</gene>
<keyword evidence="7 15" id="KW-0548">Nucleotidyltransferase</keyword>
<dbReference type="GO" id="GO:0006747">
    <property type="term" value="P:FAD biosynthetic process"/>
    <property type="evidence" value="ECO:0007669"/>
    <property type="project" value="UniProtKB-UniRule"/>
</dbReference>
<dbReference type="CDD" id="cd02064">
    <property type="entry name" value="FAD_synthetase_N"/>
    <property type="match status" value="1"/>
</dbReference>
<dbReference type="InterPro" id="IPR015864">
    <property type="entry name" value="FAD_synthase"/>
</dbReference>
<dbReference type="SUPFAM" id="SSF82114">
    <property type="entry name" value="Riboflavin kinase-like"/>
    <property type="match status" value="1"/>
</dbReference>
<dbReference type="GO" id="GO:0005524">
    <property type="term" value="F:ATP binding"/>
    <property type="evidence" value="ECO:0007669"/>
    <property type="project" value="UniProtKB-UniRule"/>
</dbReference>
<dbReference type="SMART" id="SM00904">
    <property type="entry name" value="Flavokinase"/>
    <property type="match status" value="1"/>
</dbReference>
<evidence type="ECO:0000313" key="18">
    <source>
        <dbReference type="Proteomes" id="UP000190888"/>
    </source>
</evidence>
<evidence type="ECO:0000256" key="8">
    <source>
        <dbReference type="ARBA" id="ARBA00022741"/>
    </source>
</evidence>
<dbReference type="PANTHER" id="PTHR22749:SF6">
    <property type="entry name" value="RIBOFLAVIN KINASE"/>
    <property type="match status" value="1"/>
</dbReference>
<dbReference type="PIRSF" id="PIRSF004491">
    <property type="entry name" value="FAD_Synth"/>
    <property type="match status" value="1"/>
</dbReference>
<keyword evidence="6 15" id="KW-0808">Transferase</keyword>
<dbReference type="GO" id="GO:0003919">
    <property type="term" value="F:FMN adenylyltransferase activity"/>
    <property type="evidence" value="ECO:0007669"/>
    <property type="project" value="UniProtKB-UniRule"/>
</dbReference>
<comment type="similarity">
    <text evidence="15">Belongs to the ribF family.</text>
</comment>
<dbReference type="PANTHER" id="PTHR22749">
    <property type="entry name" value="RIBOFLAVIN KINASE/FMN ADENYLYLTRANSFERASE"/>
    <property type="match status" value="1"/>
</dbReference>
<keyword evidence="8 15" id="KW-0547">Nucleotide-binding</keyword>
<comment type="pathway">
    <text evidence="2 15">Cofactor biosynthesis; FAD biosynthesis; FAD from FMN: step 1/1.</text>
</comment>
<dbReference type="STRING" id="413434.SAMN04488132_1097"/>
<evidence type="ECO:0000256" key="3">
    <source>
        <dbReference type="ARBA" id="ARBA00005201"/>
    </source>
</evidence>
<dbReference type="FunFam" id="2.40.30.30:FF:000003">
    <property type="entry name" value="Riboflavin biosynthesis protein"/>
    <property type="match status" value="1"/>
</dbReference>
<keyword evidence="5 15" id="KW-0288">FMN</keyword>
<organism evidence="17 18">
    <name type="scientific">Sediminibacterium ginsengisoli</name>
    <dbReference type="NCBI Taxonomy" id="413434"/>
    <lineage>
        <taxon>Bacteria</taxon>
        <taxon>Pseudomonadati</taxon>
        <taxon>Bacteroidota</taxon>
        <taxon>Chitinophagia</taxon>
        <taxon>Chitinophagales</taxon>
        <taxon>Chitinophagaceae</taxon>
        <taxon>Sediminibacterium</taxon>
    </lineage>
</organism>
<evidence type="ECO:0000259" key="16">
    <source>
        <dbReference type="SMART" id="SM00904"/>
    </source>
</evidence>
<dbReference type="InterPro" id="IPR023465">
    <property type="entry name" value="Riboflavin_kinase_dom_sf"/>
</dbReference>
<dbReference type="EMBL" id="FUWH01000009">
    <property type="protein sequence ID" value="SKA05543.1"/>
    <property type="molecule type" value="Genomic_DNA"/>
</dbReference>
<reference evidence="17 18" key="1">
    <citation type="submission" date="2017-02" db="EMBL/GenBank/DDBJ databases">
        <authorList>
            <person name="Peterson S.W."/>
        </authorList>
    </citation>
    <scope>NUCLEOTIDE SEQUENCE [LARGE SCALE GENOMIC DNA]</scope>
    <source>
        <strain evidence="17 18">DSM 22335</strain>
    </source>
</reference>
<keyword evidence="9 15" id="KW-0418">Kinase</keyword>
<dbReference type="EC" id="2.7.1.26" evidence="15"/>
<comment type="function">
    <text evidence="1">Catalyzes the phosphorylation of riboflavin to FMN followed by the adenylation of FMN to FAD.</text>
</comment>